<organism evidence="8 9">
    <name type="scientific">Rhodomicrobium vannielii (strain ATCC 17100 / DSM 162 / LMG 4299 / NCIMB 10020 / ATH 3.1.1)</name>
    <dbReference type="NCBI Taxonomy" id="648757"/>
    <lineage>
        <taxon>Bacteria</taxon>
        <taxon>Pseudomonadati</taxon>
        <taxon>Pseudomonadota</taxon>
        <taxon>Alphaproteobacteria</taxon>
        <taxon>Hyphomicrobiales</taxon>
        <taxon>Hyphomicrobiaceae</taxon>
        <taxon>Rhodomicrobium</taxon>
    </lineage>
</organism>
<dbReference type="GO" id="GO:0005737">
    <property type="term" value="C:cytoplasm"/>
    <property type="evidence" value="ECO:0007669"/>
    <property type="project" value="TreeGrafter"/>
</dbReference>
<evidence type="ECO:0000256" key="5">
    <source>
        <dbReference type="RuleBase" id="RU362026"/>
    </source>
</evidence>
<reference evidence="9" key="1">
    <citation type="journal article" date="2011" name="J. Bacteriol.">
        <title>Genome sequences of eight morphologically diverse alphaproteobacteria.</title>
        <authorList>
            <consortium name="US DOE Joint Genome Institute"/>
            <person name="Brown P.J."/>
            <person name="Kysela D.T."/>
            <person name="Buechlein A."/>
            <person name="Hemmerich C."/>
            <person name="Brun Y.V."/>
        </authorList>
    </citation>
    <scope>NUCLEOTIDE SEQUENCE [LARGE SCALE GENOMIC DNA]</scope>
    <source>
        <strain evidence="9">ATCC 17100 / ATH 3.1.1 / DSM 162 / LMG 4299</strain>
    </source>
</reference>
<dbReference type="Pfam" id="PF01555">
    <property type="entry name" value="N6_N4_Mtase"/>
    <property type="match status" value="1"/>
</dbReference>
<evidence type="ECO:0000313" key="8">
    <source>
        <dbReference type="EMBL" id="ADP70741.1"/>
    </source>
</evidence>
<dbReference type="STRING" id="648757.Rvan_1486"/>
<dbReference type="REBASE" id="28725">
    <property type="entry name" value="M.RvaDORF1486P"/>
</dbReference>
<dbReference type="KEGG" id="rva:Rvan_1486"/>
<dbReference type="InterPro" id="IPR001091">
    <property type="entry name" value="RM_Methyltransferase"/>
</dbReference>
<feature type="compositionally biased region" description="Polar residues" evidence="6">
    <location>
        <begin position="62"/>
        <end position="74"/>
    </location>
</feature>
<evidence type="ECO:0000259" key="7">
    <source>
        <dbReference type="Pfam" id="PF01555"/>
    </source>
</evidence>
<dbReference type="Proteomes" id="UP000001399">
    <property type="component" value="Chromosome"/>
</dbReference>
<feature type="region of interest" description="Disordered" evidence="6">
    <location>
        <begin position="61"/>
        <end position="93"/>
    </location>
</feature>
<dbReference type="eggNOG" id="COG0863">
    <property type="taxonomic scope" value="Bacteria"/>
</dbReference>
<keyword evidence="3" id="KW-0808">Transferase</keyword>
<dbReference type="HOGENOM" id="CLU_024927_4_0_5"/>
<dbReference type="SUPFAM" id="SSF53335">
    <property type="entry name" value="S-adenosyl-L-methionine-dependent methyltransferases"/>
    <property type="match status" value="1"/>
</dbReference>
<accession>E3I790</accession>
<name>E3I790_RHOVT</name>
<dbReference type="PANTHER" id="PTHR13370">
    <property type="entry name" value="RNA METHYLASE-RELATED"/>
    <property type="match status" value="1"/>
</dbReference>
<dbReference type="InterPro" id="IPR029063">
    <property type="entry name" value="SAM-dependent_MTases_sf"/>
</dbReference>
<gene>
    <name evidence="8" type="ordered locus">Rvan_1486</name>
</gene>
<dbReference type="AlphaFoldDB" id="E3I790"/>
<feature type="compositionally biased region" description="Basic and acidic residues" evidence="6">
    <location>
        <begin position="84"/>
        <end position="93"/>
    </location>
</feature>
<feature type="domain" description="DNA methylase N-4/N-6" evidence="7">
    <location>
        <begin position="52"/>
        <end position="260"/>
    </location>
</feature>
<dbReference type="Gene3D" id="3.40.50.150">
    <property type="entry name" value="Vaccinia Virus protein VP39"/>
    <property type="match status" value="1"/>
</dbReference>
<dbReference type="RefSeq" id="WP_013419139.1">
    <property type="nucleotide sequence ID" value="NC_014664.1"/>
</dbReference>
<dbReference type="InterPro" id="IPR002052">
    <property type="entry name" value="DNA_methylase_N6_adenine_CS"/>
</dbReference>
<proteinExistence type="inferred from homology"/>
<evidence type="ECO:0000313" key="9">
    <source>
        <dbReference type="Proteomes" id="UP000001399"/>
    </source>
</evidence>
<dbReference type="PANTHER" id="PTHR13370:SF3">
    <property type="entry name" value="TRNA (GUANINE(10)-N2)-METHYLTRANSFERASE HOMOLOG"/>
    <property type="match status" value="1"/>
</dbReference>
<dbReference type="InterPro" id="IPR002941">
    <property type="entry name" value="DNA_methylase_N4/N6"/>
</dbReference>
<comment type="similarity">
    <text evidence="1 5">Belongs to the N(4)/N(6)-methyltransferase family.</text>
</comment>
<dbReference type="EC" id="2.1.1.-" evidence="5"/>
<comment type="catalytic activity">
    <reaction evidence="4">
        <text>a 2'-deoxyadenosine in DNA + S-adenosyl-L-methionine = an N(6)-methyl-2'-deoxyadenosine in DNA + S-adenosyl-L-homocysteine + H(+)</text>
        <dbReference type="Rhea" id="RHEA:15197"/>
        <dbReference type="Rhea" id="RHEA-COMP:12418"/>
        <dbReference type="Rhea" id="RHEA-COMP:12419"/>
        <dbReference type="ChEBI" id="CHEBI:15378"/>
        <dbReference type="ChEBI" id="CHEBI:57856"/>
        <dbReference type="ChEBI" id="CHEBI:59789"/>
        <dbReference type="ChEBI" id="CHEBI:90615"/>
        <dbReference type="ChEBI" id="CHEBI:90616"/>
        <dbReference type="EC" id="2.1.1.72"/>
    </reaction>
</comment>
<dbReference type="PROSITE" id="PS00092">
    <property type="entry name" value="N6_MTASE"/>
    <property type="match status" value="1"/>
</dbReference>
<keyword evidence="2 8" id="KW-0489">Methyltransferase</keyword>
<keyword evidence="9" id="KW-1185">Reference proteome</keyword>
<sequence length="271" mass="30445">MNVMTGAANEEDHRDIIEALRERLARSRVQIGPHTLYNADCRLALPELNGFDAVITDPPYSSGGSTQAARNQAPSKKYRFTGTKKTDPDFGGDNRDQRSLTLWCSDWMAECLRATRQGGALMCFIDWRNLPAIIDACQVGGWVYRGIVPWDKTEAARPNKGWFRTQVEYIVTATAGPITRDASAPGIYQTGYIRTPVIAKDKHHITGKPVTLMQELLRTRDDWQNVLDPFMGSGTTGVACVKMGRVFTGIEFEPRYFDIACRRIEDAMYEQ</sequence>
<evidence type="ECO:0000256" key="1">
    <source>
        <dbReference type="ARBA" id="ARBA00006594"/>
    </source>
</evidence>
<evidence type="ECO:0000256" key="6">
    <source>
        <dbReference type="SAM" id="MobiDB-lite"/>
    </source>
</evidence>
<dbReference type="GO" id="GO:0008170">
    <property type="term" value="F:N-methyltransferase activity"/>
    <property type="evidence" value="ECO:0007669"/>
    <property type="project" value="InterPro"/>
</dbReference>
<dbReference type="GO" id="GO:0003677">
    <property type="term" value="F:DNA binding"/>
    <property type="evidence" value="ECO:0007669"/>
    <property type="project" value="InterPro"/>
</dbReference>
<dbReference type="GO" id="GO:0032259">
    <property type="term" value="P:methylation"/>
    <property type="evidence" value="ECO:0007669"/>
    <property type="project" value="UniProtKB-KW"/>
</dbReference>
<evidence type="ECO:0000256" key="4">
    <source>
        <dbReference type="ARBA" id="ARBA00047942"/>
    </source>
</evidence>
<evidence type="ECO:0000256" key="2">
    <source>
        <dbReference type="ARBA" id="ARBA00022603"/>
    </source>
</evidence>
<dbReference type="EMBL" id="CP002292">
    <property type="protein sequence ID" value="ADP70741.1"/>
    <property type="molecule type" value="Genomic_DNA"/>
</dbReference>
<protein>
    <recommendedName>
        <fullName evidence="5">Methyltransferase</fullName>
        <ecNumber evidence="5">2.1.1.-</ecNumber>
    </recommendedName>
</protein>
<evidence type="ECO:0000256" key="3">
    <source>
        <dbReference type="ARBA" id="ARBA00022679"/>
    </source>
</evidence>
<dbReference type="PRINTS" id="PR00508">
    <property type="entry name" value="S21N4MTFRASE"/>
</dbReference>
<dbReference type="GO" id="GO:0009007">
    <property type="term" value="F:site-specific DNA-methyltransferase (adenine-specific) activity"/>
    <property type="evidence" value="ECO:0007669"/>
    <property type="project" value="UniProtKB-EC"/>
</dbReference>